<dbReference type="EMBL" id="CM026426">
    <property type="protein sequence ID" value="KAG0574469.1"/>
    <property type="molecule type" value="Genomic_DNA"/>
</dbReference>
<name>A0A8T0HUQ2_CERPU</name>
<comment type="caution">
    <text evidence="2">The sequence shown here is derived from an EMBL/GenBank/DDBJ whole genome shotgun (WGS) entry which is preliminary data.</text>
</comment>
<dbReference type="AlphaFoldDB" id="A0A8T0HUQ2"/>
<evidence type="ECO:0000256" key="1">
    <source>
        <dbReference type="SAM" id="SignalP"/>
    </source>
</evidence>
<dbReference type="Proteomes" id="UP000822688">
    <property type="component" value="Chromosome V"/>
</dbReference>
<reference evidence="2" key="1">
    <citation type="submission" date="2020-06" db="EMBL/GenBank/DDBJ databases">
        <title>WGS assembly of Ceratodon purpureus strain R40.</title>
        <authorList>
            <person name="Carey S.B."/>
            <person name="Jenkins J."/>
            <person name="Shu S."/>
            <person name="Lovell J.T."/>
            <person name="Sreedasyam A."/>
            <person name="Maumus F."/>
            <person name="Tiley G.P."/>
            <person name="Fernandez-Pozo N."/>
            <person name="Barry K."/>
            <person name="Chen C."/>
            <person name="Wang M."/>
            <person name="Lipzen A."/>
            <person name="Daum C."/>
            <person name="Saski C.A."/>
            <person name="Payton A.C."/>
            <person name="Mcbreen J.C."/>
            <person name="Conrad R.E."/>
            <person name="Kollar L.M."/>
            <person name="Olsson S."/>
            <person name="Huttunen S."/>
            <person name="Landis J.B."/>
            <person name="Wickett N.J."/>
            <person name="Johnson M.G."/>
            <person name="Rensing S.A."/>
            <person name="Grimwood J."/>
            <person name="Schmutz J."/>
            <person name="Mcdaniel S.F."/>
        </authorList>
    </citation>
    <scope>NUCLEOTIDE SEQUENCE</scope>
    <source>
        <strain evidence="2">R40</strain>
    </source>
</reference>
<evidence type="ECO:0000313" key="2">
    <source>
        <dbReference type="EMBL" id="KAG0574469.1"/>
    </source>
</evidence>
<accession>A0A8T0HUQ2</accession>
<sequence length="88" mass="9511">MVHFVIFRACVATRITSSVCMYLLSTQVCPYGSAANTWLGFGSIIGQVSMSFQPKVCGFMDFLLNRGVGCNAVTLLLALPGDRLDTLD</sequence>
<proteinExistence type="predicted"/>
<evidence type="ECO:0008006" key="4">
    <source>
        <dbReference type="Google" id="ProtNLM"/>
    </source>
</evidence>
<feature type="chain" id="PRO_5035898162" description="Secreted protein" evidence="1">
    <location>
        <begin position="19"/>
        <end position="88"/>
    </location>
</feature>
<protein>
    <recommendedName>
        <fullName evidence="4">Secreted protein</fullName>
    </recommendedName>
</protein>
<gene>
    <name evidence="2" type="ORF">KC19_VG264700</name>
</gene>
<organism evidence="2 3">
    <name type="scientific">Ceratodon purpureus</name>
    <name type="common">Fire moss</name>
    <name type="synonym">Dicranum purpureum</name>
    <dbReference type="NCBI Taxonomy" id="3225"/>
    <lineage>
        <taxon>Eukaryota</taxon>
        <taxon>Viridiplantae</taxon>
        <taxon>Streptophyta</taxon>
        <taxon>Embryophyta</taxon>
        <taxon>Bryophyta</taxon>
        <taxon>Bryophytina</taxon>
        <taxon>Bryopsida</taxon>
        <taxon>Dicranidae</taxon>
        <taxon>Pseudoditrichales</taxon>
        <taxon>Ditrichaceae</taxon>
        <taxon>Ceratodon</taxon>
    </lineage>
</organism>
<keyword evidence="3" id="KW-1185">Reference proteome</keyword>
<evidence type="ECO:0000313" key="3">
    <source>
        <dbReference type="Proteomes" id="UP000822688"/>
    </source>
</evidence>
<feature type="signal peptide" evidence="1">
    <location>
        <begin position="1"/>
        <end position="18"/>
    </location>
</feature>
<keyword evidence="1" id="KW-0732">Signal</keyword>